<gene>
    <name evidence="2" type="ORF">Mal15_29610</name>
</gene>
<dbReference type="GO" id="GO:0003677">
    <property type="term" value="F:DNA binding"/>
    <property type="evidence" value="ECO:0007669"/>
    <property type="project" value="InterPro"/>
</dbReference>
<evidence type="ECO:0000259" key="1">
    <source>
        <dbReference type="Pfam" id="PF13411"/>
    </source>
</evidence>
<evidence type="ECO:0000313" key="3">
    <source>
        <dbReference type="Proteomes" id="UP000321353"/>
    </source>
</evidence>
<organism evidence="2 3">
    <name type="scientific">Stieleria maiorica</name>
    <dbReference type="NCBI Taxonomy" id="2795974"/>
    <lineage>
        <taxon>Bacteria</taxon>
        <taxon>Pseudomonadati</taxon>
        <taxon>Planctomycetota</taxon>
        <taxon>Planctomycetia</taxon>
        <taxon>Pirellulales</taxon>
        <taxon>Pirellulaceae</taxon>
        <taxon>Stieleria</taxon>
    </lineage>
</organism>
<name>A0A5B9MDN1_9BACT</name>
<dbReference type="Pfam" id="PF13411">
    <property type="entry name" value="MerR_1"/>
    <property type="match status" value="1"/>
</dbReference>
<dbReference type="SUPFAM" id="SSF46955">
    <property type="entry name" value="Putative DNA-binding domain"/>
    <property type="match status" value="1"/>
</dbReference>
<dbReference type="KEGG" id="smam:Mal15_29610"/>
<dbReference type="AlphaFoldDB" id="A0A5B9MDN1"/>
<dbReference type="GO" id="GO:0006355">
    <property type="term" value="P:regulation of DNA-templated transcription"/>
    <property type="evidence" value="ECO:0007669"/>
    <property type="project" value="InterPro"/>
</dbReference>
<protein>
    <recommendedName>
        <fullName evidence="1">HTH merR-type domain-containing protein</fullName>
    </recommendedName>
</protein>
<feature type="domain" description="HTH merR-type" evidence="1">
    <location>
        <begin position="21"/>
        <end position="77"/>
    </location>
</feature>
<dbReference type="Proteomes" id="UP000321353">
    <property type="component" value="Chromosome"/>
</dbReference>
<evidence type="ECO:0000313" key="2">
    <source>
        <dbReference type="EMBL" id="QEF98903.1"/>
    </source>
</evidence>
<sequence length="252" mass="28515">MADVTSREIMDATGIADVTTLIRWHGKEGLIPPPDVRTHPNGRGKMAYWPEWVLERCLRIKQLRKEGKSLAEIRQLLGNNWQQAAREHQRRYVFSQVSHRMDVRAAHSNLQQAVEQILASWIKERRAALTRSSVQTVTIEAMQRAIELMEQGINPVLIVTVDTVFVTADFAVSLQLASFDSIETAFMVIPIWRELSAYSASIAKLPERPAVQAIPRVKAAVGAGTQERLVCVMSSWDFEMEAPKVRRNSKKD</sequence>
<dbReference type="InterPro" id="IPR009061">
    <property type="entry name" value="DNA-bd_dom_put_sf"/>
</dbReference>
<dbReference type="EMBL" id="CP036264">
    <property type="protein sequence ID" value="QEF98903.1"/>
    <property type="molecule type" value="Genomic_DNA"/>
</dbReference>
<dbReference type="InterPro" id="IPR000551">
    <property type="entry name" value="MerR-type_HTH_dom"/>
</dbReference>
<dbReference type="RefSeq" id="WP_147868379.1">
    <property type="nucleotide sequence ID" value="NZ_CP036264.1"/>
</dbReference>
<reference evidence="2 3" key="1">
    <citation type="submission" date="2019-02" db="EMBL/GenBank/DDBJ databases">
        <title>Planctomycetal bacteria perform biofilm scaping via a novel small molecule.</title>
        <authorList>
            <person name="Jeske O."/>
            <person name="Boedeker C."/>
            <person name="Wiegand S."/>
            <person name="Breitling P."/>
            <person name="Kallscheuer N."/>
            <person name="Jogler M."/>
            <person name="Rohde M."/>
            <person name="Petersen J."/>
            <person name="Medema M.H."/>
            <person name="Surup F."/>
            <person name="Jogler C."/>
        </authorList>
    </citation>
    <scope>NUCLEOTIDE SEQUENCE [LARGE SCALE GENOMIC DNA]</scope>
    <source>
        <strain evidence="2 3">Mal15</strain>
    </source>
</reference>
<dbReference type="Gene3D" id="1.10.1660.10">
    <property type="match status" value="1"/>
</dbReference>
<proteinExistence type="predicted"/>
<accession>A0A5B9MDN1</accession>
<keyword evidence="3" id="KW-1185">Reference proteome</keyword>